<dbReference type="Proteomes" id="UP000199245">
    <property type="component" value="Unassembled WGS sequence"/>
</dbReference>
<dbReference type="AlphaFoldDB" id="A0A1G6ZAQ1"/>
<feature type="region of interest" description="Disordered" evidence="1">
    <location>
        <begin position="163"/>
        <end position="213"/>
    </location>
</feature>
<gene>
    <name evidence="2" type="ORF">SAMN05216337_101822</name>
</gene>
<reference evidence="2 3" key="1">
    <citation type="submission" date="2016-10" db="EMBL/GenBank/DDBJ databases">
        <authorList>
            <person name="de Groot N.N."/>
        </authorList>
    </citation>
    <scope>NUCLEOTIDE SEQUENCE [LARGE SCALE GENOMIC DNA]</scope>
    <source>
        <strain evidence="2 3">R5</strain>
    </source>
</reference>
<evidence type="ECO:0000256" key="1">
    <source>
        <dbReference type="SAM" id="MobiDB-lite"/>
    </source>
</evidence>
<dbReference type="EMBL" id="FMZW01000018">
    <property type="protein sequence ID" value="SDD99759.1"/>
    <property type="molecule type" value="Genomic_DNA"/>
</dbReference>
<name>A0A1G6ZAQ1_9BRAD</name>
<evidence type="ECO:0000313" key="3">
    <source>
        <dbReference type="Proteomes" id="UP000199245"/>
    </source>
</evidence>
<proteinExistence type="predicted"/>
<sequence>MRSEGRPFTLRLLPTELYGNISWLTLAQCQASWLLMRLKPLSSPRERPTGKPPVHASIGKRMHIFVSIRRVPAGAQIYIYPRADSNMRQKEGTTAAHASHQRWRPSTHRMIARGQDHLGRYCRCGALDRKRGAALAKQVDPRTQAWTGSTRVIAAAWPPRWRLSNGAHRKPVSRPSRNLARSVRSPRATPLVARSGRTEQAEPPCSRPSAEQN</sequence>
<accession>A0A1G6ZAQ1</accession>
<organism evidence="2 3">
    <name type="scientific">Bradyrhizobium brasilense</name>
    <dbReference type="NCBI Taxonomy" id="1419277"/>
    <lineage>
        <taxon>Bacteria</taxon>
        <taxon>Pseudomonadati</taxon>
        <taxon>Pseudomonadota</taxon>
        <taxon>Alphaproteobacteria</taxon>
        <taxon>Hyphomicrobiales</taxon>
        <taxon>Nitrobacteraceae</taxon>
        <taxon>Bradyrhizobium</taxon>
    </lineage>
</organism>
<protein>
    <submittedName>
        <fullName evidence="2">Uncharacterized protein</fullName>
    </submittedName>
</protein>
<evidence type="ECO:0000313" key="2">
    <source>
        <dbReference type="EMBL" id="SDD99759.1"/>
    </source>
</evidence>